<gene>
    <name evidence="10" type="ORF">FB45DRAFT_1023290</name>
</gene>
<dbReference type="EC" id="1.1.99.2" evidence="7"/>
<evidence type="ECO:0000256" key="8">
    <source>
        <dbReference type="ARBA" id="ARBA00041137"/>
    </source>
</evidence>
<dbReference type="PANTHER" id="PTHR43104:SF4">
    <property type="entry name" value="L-2-HYDROXYGLUTARATE DEHYDROGENASE, MITOCHONDRIAL"/>
    <property type="match status" value="1"/>
</dbReference>
<sequence length="253" mass="27815">MLRAFRSTLNSARYAFKAPESSVDFLVIGGGVSCSNDMLVPGEEISSRNSEVIHAGLYYPPNSNKMRLCIRGRELLYARCQAMNIPFRRTGKLIVATDKQRPYIEALHAKAQQISWPPSFIPTKLLSAAEVHEMEPNISPEITSALWSPETGIVSSHALMESLEQEIVERGGDLVYATRAVRVDPHKHGWVVQMVTDDAEHGDAILAKTLINAAGLSAPLIANSVVPEEKRIPLYYARGSDDALAGTAPYFRP</sequence>
<evidence type="ECO:0000256" key="3">
    <source>
        <dbReference type="ARBA" id="ARBA00022827"/>
    </source>
</evidence>
<organism evidence="10 11">
    <name type="scientific">Roridomyces roridus</name>
    <dbReference type="NCBI Taxonomy" id="1738132"/>
    <lineage>
        <taxon>Eukaryota</taxon>
        <taxon>Fungi</taxon>
        <taxon>Dikarya</taxon>
        <taxon>Basidiomycota</taxon>
        <taxon>Agaricomycotina</taxon>
        <taxon>Agaricomycetes</taxon>
        <taxon>Agaricomycetidae</taxon>
        <taxon>Agaricales</taxon>
        <taxon>Marasmiineae</taxon>
        <taxon>Mycenaceae</taxon>
        <taxon>Roridomyces</taxon>
    </lineage>
</organism>
<keyword evidence="11" id="KW-1185">Reference proteome</keyword>
<comment type="caution">
    <text evidence="10">The sequence shown here is derived from an EMBL/GenBank/DDBJ whole genome shotgun (WGS) entry which is preliminary data.</text>
</comment>
<protein>
    <recommendedName>
        <fullName evidence="8">L-2-hydroxyglutarate dehydrogenase, mitochondrial</fullName>
        <ecNumber evidence="7">1.1.99.2</ecNumber>
    </recommendedName>
</protein>
<evidence type="ECO:0000313" key="10">
    <source>
        <dbReference type="EMBL" id="KAJ7638501.1"/>
    </source>
</evidence>
<dbReference type="PANTHER" id="PTHR43104">
    <property type="entry name" value="L-2-HYDROXYGLUTARATE DEHYDROGENASE, MITOCHONDRIAL"/>
    <property type="match status" value="1"/>
</dbReference>
<keyword evidence="2" id="KW-0285">Flavoprotein</keyword>
<dbReference type="EMBL" id="JARKIF010000005">
    <property type="protein sequence ID" value="KAJ7638501.1"/>
    <property type="molecule type" value="Genomic_DNA"/>
</dbReference>
<evidence type="ECO:0000256" key="5">
    <source>
        <dbReference type="ARBA" id="ARBA00036066"/>
    </source>
</evidence>
<evidence type="ECO:0000256" key="6">
    <source>
        <dbReference type="ARBA" id="ARBA00037941"/>
    </source>
</evidence>
<evidence type="ECO:0000256" key="1">
    <source>
        <dbReference type="ARBA" id="ARBA00001974"/>
    </source>
</evidence>
<reference evidence="10" key="1">
    <citation type="submission" date="2023-03" db="EMBL/GenBank/DDBJ databases">
        <title>Massive genome expansion in bonnet fungi (Mycena s.s.) driven by repeated elements and novel gene families across ecological guilds.</title>
        <authorList>
            <consortium name="Lawrence Berkeley National Laboratory"/>
            <person name="Harder C.B."/>
            <person name="Miyauchi S."/>
            <person name="Viragh M."/>
            <person name="Kuo A."/>
            <person name="Thoen E."/>
            <person name="Andreopoulos B."/>
            <person name="Lu D."/>
            <person name="Skrede I."/>
            <person name="Drula E."/>
            <person name="Henrissat B."/>
            <person name="Morin E."/>
            <person name="Kohler A."/>
            <person name="Barry K."/>
            <person name="LaButti K."/>
            <person name="Morin E."/>
            <person name="Salamov A."/>
            <person name="Lipzen A."/>
            <person name="Mereny Z."/>
            <person name="Hegedus B."/>
            <person name="Baldrian P."/>
            <person name="Stursova M."/>
            <person name="Weitz H."/>
            <person name="Taylor A."/>
            <person name="Grigoriev I.V."/>
            <person name="Nagy L.G."/>
            <person name="Martin F."/>
            <person name="Kauserud H."/>
        </authorList>
    </citation>
    <scope>NUCLEOTIDE SEQUENCE</scope>
    <source>
        <strain evidence="10">9284</strain>
    </source>
</reference>
<keyword evidence="4" id="KW-0560">Oxidoreductase</keyword>
<name>A0AAD7C3V6_9AGAR</name>
<proteinExistence type="inferred from homology"/>
<dbReference type="GO" id="GO:0047545">
    <property type="term" value="F:(S)-2-hydroxyglutarate dehydrogenase activity"/>
    <property type="evidence" value="ECO:0007669"/>
    <property type="project" value="UniProtKB-EC"/>
</dbReference>
<dbReference type="AlphaFoldDB" id="A0AAD7C3V6"/>
<evidence type="ECO:0000256" key="7">
    <source>
        <dbReference type="ARBA" id="ARBA00038878"/>
    </source>
</evidence>
<dbReference type="SUPFAM" id="SSF51905">
    <property type="entry name" value="FAD/NAD(P)-binding domain"/>
    <property type="match status" value="1"/>
</dbReference>
<evidence type="ECO:0000259" key="9">
    <source>
        <dbReference type="Pfam" id="PF01266"/>
    </source>
</evidence>
<evidence type="ECO:0000256" key="4">
    <source>
        <dbReference type="ARBA" id="ARBA00023002"/>
    </source>
</evidence>
<dbReference type="Pfam" id="PF01266">
    <property type="entry name" value="DAO"/>
    <property type="match status" value="1"/>
</dbReference>
<comment type="similarity">
    <text evidence="6">Belongs to the L2HGDH family.</text>
</comment>
<dbReference type="Proteomes" id="UP001221142">
    <property type="component" value="Unassembled WGS sequence"/>
</dbReference>
<dbReference type="InterPro" id="IPR006076">
    <property type="entry name" value="FAD-dep_OxRdtase"/>
</dbReference>
<evidence type="ECO:0000256" key="2">
    <source>
        <dbReference type="ARBA" id="ARBA00022630"/>
    </source>
</evidence>
<feature type="domain" description="FAD dependent oxidoreductase" evidence="9">
    <location>
        <begin position="41"/>
        <end position="239"/>
    </location>
</feature>
<dbReference type="Gene3D" id="3.30.9.10">
    <property type="entry name" value="D-Amino Acid Oxidase, subunit A, domain 2"/>
    <property type="match status" value="1"/>
</dbReference>
<keyword evidence="3" id="KW-0274">FAD</keyword>
<evidence type="ECO:0000313" key="11">
    <source>
        <dbReference type="Proteomes" id="UP001221142"/>
    </source>
</evidence>
<comment type="cofactor">
    <cofactor evidence="1">
        <name>FAD</name>
        <dbReference type="ChEBI" id="CHEBI:57692"/>
    </cofactor>
</comment>
<comment type="catalytic activity">
    <reaction evidence="5">
        <text>(S)-2-hydroxyglutarate + A = 2-oxoglutarate + AH2</text>
        <dbReference type="Rhea" id="RHEA:21252"/>
        <dbReference type="ChEBI" id="CHEBI:13193"/>
        <dbReference type="ChEBI" id="CHEBI:16782"/>
        <dbReference type="ChEBI" id="CHEBI:16810"/>
        <dbReference type="ChEBI" id="CHEBI:17499"/>
        <dbReference type="EC" id="1.1.99.2"/>
    </reaction>
</comment>
<accession>A0AAD7C3V6</accession>
<dbReference type="InterPro" id="IPR036188">
    <property type="entry name" value="FAD/NAD-bd_sf"/>
</dbReference>
<dbReference type="Gene3D" id="3.50.50.60">
    <property type="entry name" value="FAD/NAD(P)-binding domain"/>
    <property type="match status" value="1"/>
</dbReference>